<dbReference type="EMBL" id="ML978172">
    <property type="protein sequence ID" value="KAF2032447.1"/>
    <property type="molecule type" value="Genomic_DNA"/>
</dbReference>
<evidence type="ECO:0000313" key="1">
    <source>
        <dbReference type="EMBL" id="KAF2032447.1"/>
    </source>
</evidence>
<accession>A0A9P4LQ76</accession>
<reference evidence="1" key="1">
    <citation type="journal article" date="2020" name="Stud. Mycol.">
        <title>101 Dothideomycetes genomes: a test case for predicting lifestyles and emergence of pathogens.</title>
        <authorList>
            <person name="Haridas S."/>
            <person name="Albert R."/>
            <person name="Binder M."/>
            <person name="Bloem J."/>
            <person name="Labutti K."/>
            <person name="Salamov A."/>
            <person name="Andreopoulos B."/>
            <person name="Baker S."/>
            <person name="Barry K."/>
            <person name="Bills G."/>
            <person name="Bluhm B."/>
            <person name="Cannon C."/>
            <person name="Castanera R."/>
            <person name="Culley D."/>
            <person name="Daum C."/>
            <person name="Ezra D."/>
            <person name="Gonzalez J."/>
            <person name="Henrissat B."/>
            <person name="Kuo A."/>
            <person name="Liang C."/>
            <person name="Lipzen A."/>
            <person name="Lutzoni F."/>
            <person name="Magnuson J."/>
            <person name="Mondo S."/>
            <person name="Nolan M."/>
            <person name="Ohm R."/>
            <person name="Pangilinan J."/>
            <person name="Park H.-J."/>
            <person name="Ramirez L."/>
            <person name="Alfaro M."/>
            <person name="Sun H."/>
            <person name="Tritt A."/>
            <person name="Yoshinaga Y."/>
            <person name="Zwiers L.-H."/>
            <person name="Turgeon B."/>
            <person name="Goodwin S."/>
            <person name="Spatafora J."/>
            <person name="Crous P."/>
            <person name="Grigoriev I."/>
        </authorList>
    </citation>
    <scope>NUCLEOTIDE SEQUENCE</scope>
    <source>
        <strain evidence="1">CBS 110217</strain>
    </source>
</reference>
<feature type="non-terminal residue" evidence="1">
    <location>
        <position position="1"/>
    </location>
</feature>
<sequence>EDSDIPEYGIPAHLMDSDPFRTRMLHIQLRTLLMRCISVQSYIRGLEHRPWMKDAQRPVYWHYSKIRNFAQKARRIAEALESRDLRARCEYWTGRGCGGTRDYHAAKEHFALAVKLDVENDKHPSGRVRLRGLRPDEKTDVHFLLDSVTDRYERSEIKIINARNIARYESATYGKPAEDYINWTGLESPPWLPDHDRVVQNARQDFVIKKMLGRRANLLDHMKRARLGQEAEGKLLQQMNMEGIDEIEIARRLLNKEEWHYIHHGDQQAVERRAKR</sequence>
<name>A0A9P4LQ76_9PLEO</name>
<evidence type="ECO:0000313" key="2">
    <source>
        <dbReference type="Proteomes" id="UP000799777"/>
    </source>
</evidence>
<organism evidence="1 2">
    <name type="scientific">Setomelanomma holmii</name>
    <dbReference type="NCBI Taxonomy" id="210430"/>
    <lineage>
        <taxon>Eukaryota</taxon>
        <taxon>Fungi</taxon>
        <taxon>Dikarya</taxon>
        <taxon>Ascomycota</taxon>
        <taxon>Pezizomycotina</taxon>
        <taxon>Dothideomycetes</taxon>
        <taxon>Pleosporomycetidae</taxon>
        <taxon>Pleosporales</taxon>
        <taxon>Pleosporineae</taxon>
        <taxon>Phaeosphaeriaceae</taxon>
        <taxon>Setomelanomma</taxon>
    </lineage>
</organism>
<protein>
    <submittedName>
        <fullName evidence="1">Uncharacterized protein</fullName>
    </submittedName>
</protein>
<feature type="non-terminal residue" evidence="1">
    <location>
        <position position="276"/>
    </location>
</feature>
<gene>
    <name evidence="1" type="ORF">EK21DRAFT_33344</name>
</gene>
<dbReference type="Proteomes" id="UP000799777">
    <property type="component" value="Unassembled WGS sequence"/>
</dbReference>
<dbReference type="AlphaFoldDB" id="A0A9P4LQ76"/>
<dbReference type="OrthoDB" id="3801492at2759"/>
<proteinExistence type="predicted"/>
<comment type="caution">
    <text evidence="1">The sequence shown here is derived from an EMBL/GenBank/DDBJ whole genome shotgun (WGS) entry which is preliminary data.</text>
</comment>
<keyword evidence="2" id="KW-1185">Reference proteome</keyword>